<organism evidence="3 4">
    <name type="scientific">Eiseniibacteriota bacterium</name>
    <dbReference type="NCBI Taxonomy" id="2212470"/>
    <lineage>
        <taxon>Bacteria</taxon>
        <taxon>Candidatus Eiseniibacteriota</taxon>
    </lineage>
</organism>
<dbReference type="InterPro" id="IPR002912">
    <property type="entry name" value="ACT_dom"/>
</dbReference>
<evidence type="ECO:0000256" key="1">
    <source>
        <dbReference type="SAM" id="MobiDB-lite"/>
    </source>
</evidence>
<dbReference type="Proteomes" id="UP000316852">
    <property type="component" value="Unassembled WGS sequence"/>
</dbReference>
<dbReference type="EMBL" id="VBOW01000070">
    <property type="protein sequence ID" value="TMQ57076.1"/>
    <property type="molecule type" value="Genomic_DNA"/>
</dbReference>
<evidence type="ECO:0000313" key="4">
    <source>
        <dbReference type="Proteomes" id="UP000316852"/>
    </source>
</evidence>
<dbReference type="InterPro" id="IPR045865">
    <property type="entry name" value="ACT-like_dom_sf"/>
</dbReference>
<evidence type="ECO:0000259" key="2">
    <source>
        <dbReference type="PROSITE" id="PS51671"/>
    </source>
</evidence>
<protein>
    <recommendedName>
        <fullName evidence="2">ACT domain-containing protein</fullName>
    </recommendedName>
</protein>
<feature type="region of interest" description="Disordered" evidence="1">
    <location>
        <begin position="1"/>
        <end position="21"/>
    </location>
</feature>
<sequence length="93" mass="9718">MTDAPGPGKKSQAAAQTAGLDRSSIPTLLAMGDDRPGLGSEIAEAIAGAGINISFMVAQVVGRRYSAVFGFETEEEAQIATNLIKKASKPRRR</sequence>
<reference evidence="3 4" key="1">
    <citation type="journal article" date="2019" name="Nat. Microbiol.">
        <title>Mediterranean grassland soil C-N compound turnover is dependent on rainfall and depth, and is mediated by genomically divergent microorganisms.</title>
        <authorList>
            <person name="Diamond S."/>
            <person name="Andeer P.F."/>
            <person name="Li Z."/>
            <person name="Crits-Christoph A."/>
            <person name="Burstein D."/>
            <person name="Anantharaman K."/>
            <person name="Lane K.R."/>
            <person name="Thomas B.C."/>
            <person name="Pan C."/>
            <person name="Northen T.R."/>
            <person name="Banfield J.F."/>
        </authorList>
    </citation>
    <scope>NUCLEOTIDE SEQUENCE [LARGE SCALE GENOMIC DNA]</scope>
    <source>
        <strain evidence="3">WS_6</strain>
    </source>
</reference>
<accession>A0A538T0C4</accession>
<dbReference type="AlphaFoldDB" id="A0A538T0C4"/>
<evidence type="ECO:0000313" key="3">
    <source>
        <dbReference type="EMBL" id="TMQ57076.1"/>
    </source>
</evidence>
<name>A0A538T0C4_UNCEI</name>
<feature type="domain" description="ACT" evidence="2">
    <location>
        <begin position="27"/>
        <end position="93"/>
    </location>
</feature>
<dbReference type="PROSITE" id="PS51671">
    <property type="entry name" value="ACT"/>
    <property type="match status" value="1"/>
</dbReference>
<comment type="caution">
    <text evidence="3">The sequence shown here is derived from an EMBL/GenBank/DDBJ whole genome shotgun (WGS) entry which is preliminary data.</text>
</comment>
<dbReference type="SUPFAM" id="SSF55021">
    <property type="entry name" value="ACT-like"/>
    <property type="match status" value="1"/>
</dbReference>
<proteinExistence type="predicted"/>
<dbReference type="Gene3D" id="3.30.70.260">
    <property type="match status" value="1"/>
</dbReference>
<dbReference type="CDD" id="cd02116">
    <property type="entry name" value="ACT"/>
    <property type="match status" value="1"/>
</dbReference>
<gene>
    <name evidence="3" type="ORF">E6K76_11635</name>
</gene>